<gene>
    <name evidence="10" type="ORF">RRF57_007200</name>
</gene>
<feature type="transmembrane region" description="Helical" evidence="8">
    <location>
        <begin position="453"/>
        <end position="476"/>
    </location>
</feature>
<comment type="similarity">
    <text evidence="2">Belongs to the major facilitator superfamily.</text>
</comment>
<evidence type="ECO:0000256" key="2">
    <source>
        <dbReference type="ARBA" id="ARBA00008335"/>
    </source>
</evidence>
<dbReference type="Pfam" id="PF07690">
    <property type="entry name" value="MFS_1"/>
    <property type="match status" value="1"/>
</dbReference>
<dbReference type="SUPFAM" id="SSF103473">
    <property type="entry name" value="MFS general substrate transporter"/>
    <property type="match status" value="1"/>
</dbReference>
<accession>A0AAN7URL2</accession>
<comment type="subcellular location">
    <subcellularLocation>
        <location evidence="1">Membrane</location>
        <topology evidence="1">Multi-pass membrane protein</topology>
    </subcellularLocation>
</comment>
<evidence type="ECO:0000313" key="11">
    <source>
        <dbReference type="Proteomes" id="UP001305414"/>
    </source>
</evidence>
<protein>
    <recommendedName>
        <fullName evidence="9">Major facilitator superfamily (MFS) profile domain-containing protein</fullName>
    </recommendedName>
</protein>
<evidence type="ECO:0000256" key="8">
    <source>
        <dbReference type="SAM" id="Phobius"/>
    </source>
</evidence>
<keyword evidence="6 8" id="KW-0472">Membrane</keyword>
<feature type="transmembrane region" description="Helical" evidence="8">
    <location>
        <begin position="234"/>
        <end position="256"/>
    </location>
</feature>
<dbReference type="EMBL" id="JAWHQM010000019">
    <property type="protein sequence ID" value="KAK5631486.1"/>
    <property type="molecule type" value="Genomic_DNA"/>
</dbReference>
<dbReference type="PANTHER" id="PTHR23511:SF4">
    <property type="entry name" value="MAJOR FACILITATOR SUPERFAMILY (MFS) PROFILE DOMAIN-CONTAINING PROTEIN"/>
    <property type="match status" value="1"/>
</dbReference>
<evidence type="ECO:0000256" key="6">
    <source>
        <dbReference type="ARBA" id="ARBA00023136"/>
    </source>
</evidence>
<dbReference type="Proteomes" id="UP001305414">
    <property type="component" value="Unassembled WGS sequence"/>
</dbReference>
<name>A0AAN7URL2_9PEZI</name>
<feature type="transmembrane region" description="Helical" evidence="8">
    <location>
        <begin position="420"/>
        <end position="441"/>
    </location>
</feature>
<dbReference type="GO" id="GO:0022857">
    <property type="term" value="F:transmembrane transporter activity"/>
    <property type="evidence" value="ECO:0007669"/>
    <property type="project" value="InterPro"/>
</dbReference>
<dbReference type="FunFam" id="1.20.1250.20:FF:000171">
    <property type="entry name" value="MFS general substrate transporter"/>
    <property type="match status" value="1"/>
</dbReference>
<dbReference type="InterPro" id="IPR011701">
    <property type="entry name" value="MFS"/>
</dbReference>
<keyword evidence="5 8" id="KW-1133">Transmembrane helix</keyword>
<feature type="compositionally biased region" description="Basic and acidic residues" evidence="7">
    <location>
        <begin position="7"/>
        <end position="21"/>
    </location>
</feature>
<feature type="domain" description="Major facilitator superfamily (MFS) profile" evidence="9">
    <location>
        <begin position="68"/>
        <end position="506"/>
    </location>
</feature>
<feature type="transmembrane region" description="Helical" evidence="8">
    <location>
        <begin position="395"/>
        <end position="414"/>
    </location>
</feature>
<reference evidence="10 11" key="1">
    <citation type="submission" date="2023-10" db="EMBL/GenBank/DDBJ databases">
        <title>Draft genome sequence of Xylaria bambusicola isolate GMP-LS, the root and basal stem rot pathogen of sugarcane in Indonesia.</title>
        <authorList>
            <person name="Selvaraj P."/>
            <person name="Muralishankar V."/>
            <person name="Muruganantham S."/>
            <person name="Sp S."/>
            <person name="Haryani S."/>
            <person name="Lau K.J.X."/>
            <person name="Naqvi N.I."/>
        </authorList>
    </citation>
    <scope>NUCLEOTIDE SEQUENCE [LARGE SCALE GENOMIC DNA]</scope>
    <source>
        <strain evidence="10">GMP-LS</strain>
    </source>
</reference>
<dbReference type="GO" id="GO:0016020">
    <property type="term" value="C:membrane"/>
    <property type="evidence" value="ECO:0007669"/>
    <property type="project" value="UniProtKB-SubCell"/>
</dbReference>
<evidence type="ECO:0000256" key="3">
    <source>
        <dbReference type="ARBA" id="ARBA00022448"/>
    </source>
</evidence>
<feature type="transmembrane region" description="Helical" evidence="8">
    <location>
        <begin position="108"/>
        <end position="125"/>
    </location>
</feature>
<dbReference type="InterPro" id="IPR036259">
    <property type="entry name" value="MFS_trans_sf"/>
</dbReference>
<evidence type="ECO:0000256" key="1">
    <source>
        <dbReference type="ARBA" id="ARBA00004141"/>
    </source>
</evidence>
<comment type="caution">
    <text evidence="10">The sequence shown here is derived from an EMBL/GenBank/DDBJ whole genome shotgun (WGS) entry which is preliminary data.</text>
</comment>
<feature type="transmembrane region" description="Helical" evidence="8">
    <location>
        <begin position="132"/>
        <end position="151"/>
    </location>
</feature>
<proteinExistence type="inferred from homology"/>
<dbReference type="CDD" id="cd17316">
    <property type="entry name" value="MFS_SV2_like"/>
    <property type="match status" value="1"/>
</dbReference>
<dbReference type="AlphaFoldDB" id="A0AAN7URL2"/>
<keyword evidence="4 8" id="KW-0812">Transmembrane</keyword>
<evidence type="ECO:0000256" key="4">
    <source>
        <dbReference type="ARBA" id="ARBA00022692"/>
    </source>
</evidence>
<feature type="transmembrane region" description="Helical" evidence="8">
    <location>
        <begin position="190"/>
        <end position="214"/>
    </location>
</feature>
<dbReference type="Gene3D" id="1.20.1250.20">
    <property type="entry name" value="MFS general substrate transporter like domains"/>
    <property type="match status" value="1"/>
</dbReference>
<evidence type="ECO:0000313" key="10">
    <source>
        <dbReference type="EMBL" id="KAK5631486.1"/>
    </source>
</evidence>
<feature type="transmembrane region" description="Helical" evidence="8">
    <location>
        <begin position="482"/>
        <end position="503"/>
    </location>
</feature>
<keyword evidence="11" id="KW-1185">Reference proteome</keyword>
<dbReference type="PROSITE" id="PS50850">
    <property type="entry name" value="MFS"/>
    <property type="match status" value="1"/>
</dbReference>
<feature type="transmembrane region" description="Helical" evidence="8">
    <location>
        <begin position="370"/>
        <end position="388"/>
    </location>
</feature>
<sequence length="511" mass="56025">MASDDSPQARDYSEKEKRMDDTGADASSLHKGEDILAMQDLDPALNAKMHLVNNAIDEIGWTNYHWKLFVLNGFGYAVDSMITLIQSNIAAPAFKEFGSVGFANGQNIASYAGLLIGAIFWGFGADIIGRRWAFNLSLFICSAAAIVAGAAPNWASLGFFVALVGFGGGGNLVLDTTVFLEYLPGDKQWVLTLMACWWGFGQAITGFICWGFLVPRQWNCDLEGDECPRSANMGWRYVYFTAGAFVLVLSVLRITIVRLKETPKYQLTEGDDAGLVENLQSLAKRYNRPCSLTLEQLEACGNIQGTHGDSRFSLTEFKVHLSGLFATKKMGLSTSLIWLSWTLIGLATYLQTRGVSGPVEPFYVWRNYTLANISGIFGPILAGFLCNIRFLGRKYTMVIGALITMVFFFGYTAVHTSDQNVAFSCVIAFCVNIYYSCLYAYTPEVLPTAHRATGNGISVSLNRIMGIVSAVIATFADTRTTAPIYLTAALYAAMAIVAVFFPFEPYGRRSS</sequence>
<evidence type="ECO:0000259" key="9">
    <source>
        <dbReference type="PROSITE" id="PS50850"/>
    </source>
</evidence>
<dbReference type="InterPro" id="IPR020846">
    <property type="entry name" value="MFS_dom"/>
</dbReference>
<keyword evidence="3" id="KW-0813">Transport</keyword>
<feature type="region of interest" description="Disordered" evidence="7">
    <location>
        <begin position="1"/>
        <end position="27"/>
    </location>
</feature>
<evidence type="ECO:0000256" key="7">
    <source>
        <dbReference type="SAM" id="MobiDB-lite"/>
    </source>
</evidence>
<evidence type="ECO:0000256" key="5">
    <source>
        <dbReference type="ARBA" id="ARBA00022989"/>
    </source>
</evidence>
<feature type="transmembrane region" description="Helical" evidence="8">
    <location>
        <begin position="330"/>
        <end position="350"/>
    </location>
</feature>
<feature type="transmembrane region" description="Helical" evidence="8">
    <location>
        <begin position="157"/>
        <end position="183"/>
    </location>
</feature>
<dbReference type="PANTHER" id="PTHR23511">
    <property type="entry name" value="SYNAPTIC VESICLE GLYCOPROTEIN 2"/>
    <property type="match status" value="1"/>
</dbReference>
<organism evidence="10 11">
    <name type="scientific">Xylaria bambusicola</name>
    <dbReference type="NCBI Taxonomy" id="326684"/>
    <lineage>
        <taxon>Eukaryota</taxon>
        <taxon>Fungi</taxon>
        <taxon>Dikarya</taxon>
        <taxon>Ascomycota</taxon>
        <taxon>Pezizomycotina</taxon>
        <taxon>Sordariomycetes</taxon>
        <taxon>Xylariomycetidae</taxon>
        <taxon>Xylariales</taxon>
        <taxon>Xylariaceae</taxon>
        <taxon>Xylaria</taxon>
    </lineage>
</organism>